<dbReference type="RefSeq" id="WP_122629795.1">
    <property type="nucleotide sequence ID" value="NZ_UPPP01000105.1"/>
</dbReference>
<dbReference type="InterPro" id="IPR036390">
    <property type="entry name" value="WH_DNA-bd_sf"/>
</dbReference>
<dbReference type="Gene3D" id="1.10.10.10">
    <property type="entry name" value="Winged helix-like DNA-binding domain superfamily/Winged helix DNA-binding domain"/>
    <property type="match status" value="1"/>
</dbReference>
<dbReference type="SUPFAM" id="SSF46785">
    <property type="entry name" value="Winged helix' DNA-binding domain"/>
    <property type="match status" value="1"/>
</dbReference>
<evidence type="ECO:0000259" key="2">
    <source>
        <dbReference type="Pfam" id="PF11495"/>
    </source>
</evidence>
<reference evidence="3 4" key="1">
    <citation type="submission" date="2018-06" db="EMBL/GenBank/DDBJ databases">
        <authorList>
            <person name="Strepis N."/>
        </authorList>
    </citation>
    <scope>NUCLEOTIDE SEQUENCE [LARGE SCALE GENOMIC DNA]</scope>
    <source>
        <strain evidence="3">LUCI</strain>
    </source>
</reference>
<feature type="domain" description="Transcription regulator TrmB C-terminal" evidence="2">
    <location>
        <begin position="113"/>
        <end position="231"/>
    </location>
</feature>
<gene>
    <name evidence="3" type="ORF">LUCI_4252</name>
</gene>
<dbReference type="OrthoDB" id="1493540at2"/>
<dbReference type="EMBL" id="UPPP01000105">
    <property type="protein sequence ID" value="VBB08966.1"/>
    <property type="molecule type" value="Genomic_DNA"/>
</dbReference>
<dbReference type="Proteomes" id="UP000277811">
    <property type="component" value="Unassembled WGS sequence"/>
</dbReference>
<evidence type="ECO:0000313" key="3">
    <source>
        <dbReference type="EMBL" id="VBB08966.1"/>
    </source>
</evidence>
<dbReference type="Pfam" id="PF01978">
    <property type="entry name" value="TrmB"/>
    <property type="match status" value="1"/>
</dbReference>
<dbReference type="PANTHER" id="PTHR34293:SF1">
    <property type="entry name" value="HTH-TYPE TRANSCRIPTIONAL REGULATOR TRMBL2"/>
    <property type="match status" value="1"/>
</dbReference>
<dbReference type="CDD" id="cd09124">
    <property type="entry name" value="PLDc_like_TrmB_middle"/>
    <property type="match status" value="1"/>
</dbReference>
<dbReference type="InterPro" id="IPR021586">
    <property type="entry name" value="Tscrpt_reg_TrmB_C"/>
</dbReference>
<dbReference type="InterPro" id="IPR036388">
    <property type="entry name" value="WH-like_DNA-bd_sf"/>
</dbReference>
<dbReference type="InterPro" id="IPR002831">
    <property type="entry name" value="Tscrpt_reg_TrmB_N"/>
</dbReference>
<proteinExistence type="predicted"/>
<keyword evidence="4" id="KW-1185">Reference proteome</keyword>
<dbReference type="PANTHER" id="PTHR34293">
    <property type="entry name" value="HTH-TYPE TRANSCRIPTIONAL REGULATOR TRMBL2"/>
    <property type="match status" value="1"/>
</dbReference>
<organism evidence="3 4">
    <name type="scientific">Lucifera butyrica</name>
    <dbReference type="NCBI Taxonomy" id="1351585"/>
    <lineage>
        <taxon>Bacteria</taxon>
        <taxon>Bacillati</taxon>
        <taxon>Bacillota</taxon>
        <taxon>Negativicutes</taxon>
        <taxon>Veillonellales</taxon>
        <taxon>Veillonellaceae</taxon>
        <taxon>Lucifera</taxon>
    </lineage>
</organism>
<feature type="domain" description="Transcription regulator TrmB N-terminal" evidence="1">
    <location>
        <begin position="9"/>
        <end position="77"/>
    </location>
</feature>
<evidence type="ECO:0000259" key="1">
    <source>
        <dbReference type="Pfam" id="PF01978"/>
    </source>
</evidence>
<evidence type="ECO:0000313" key="4">
    <source>
        <dbReference type="Proteomes" id="UP000277811"/>
    </source>
</evidence>
<dbReference type="Pfam" id="PF11495">
    <property type="entry name" value="Regulator_TrmB"/>
    <property type="match status" value="1"/>
</dbReference>
<name>A0A498R8D6_9FIRM</name>
<dbReference type="AlphaFoldDB" id="A0A498R8D6"/>
<protein>
    <submittedName>
        <fullName evidence="3">Sugar-specific transcriptional regulator trmb</fullName>
    </submittedName>
</protein>
<sequence>MEEKLCEILQRFGFTQYEAKAYKALVGIGPSNASYISKVSGIPRARIYDTLESLVEQGIVMTEESAEGAKTYTCLPASVFLERMRNSWLADFSFAEKELKSLESQGGKPDNYISTLRGRDNILAFCRILIRRARQQIMLSIWNPMYNELLPDLEEAVEKGCRVRGITFEVSRPLAGLYNHRLNEYMSTLRAENWFILSVDRRELLYGHSAERDGNAFYTDDAVHIYLLEDYVWHDVLVNRLVEKQGEQLDHWILPQMEDFFNRKMLPSGLARTGYKGQT</sequence>
<dbReference type="InterPro" id="IPR051797">
    <property type="entry name" value="TrmB-like"/>
</dbReference>
<accession>A0A498R8D6</accession>